<protein>
    <submittedName>
        <fullName evidence="2">Uncharacterized protein</fullName>
    </submittedName>
</protein>
<organism evidence="2">
    <name type="scientific">Eucalyptus grandis</name>
    <name type="common">Flooded gum</name>
    <dbReference type="NCBI Taxonomy" id="71139"/>
    <lineage>
        <taxon>Eukaryota</taxon>
        <taxon>Viridiplantae</taxon>
        <taxon>Streptophyta</taxon>
        <taxon>Embryophyta</taxon>
        <taxon>Tracheophyta</taxon>
        <taxon>Spermatophyta</taxon>
        <taxon>Magnoliopsida</taxon>
        <taxon>eudicotyledons</taxon>
        <taxon>Gunneridae</taxon>
        <taxon>Pentapetalae</taxon>
        <taxon>rosids</taxon>
        <taxon>malvids</taxon>
        <taxon>Myrtales</taxon>
        <taxon>Myrtaceae</taxon>
        <taxon>Myrtoideae</taxon>
        <taxon>Eucalypteae</taxon>
        <taxon>Eucalyptus</taxon>
    </lineage>
</organism>
<dbReference type="EMBL" id="KK198759">
    <property type="protein sequence ID" value="KCW65357.1"/>
    <property type="molecule type" value="Genomic_DNA"/>
</dbReference>
<sequence length="84" mass="9562">MFSNAMPSYRNGCTYTKRVQKLRIHVLYPHSSTKKFEGRKTLNLPKKSPPIDQARAGLIDREPRGASESNAPPSIRRARIRNPT</sequence>
<reference evidence="2" key="1">
    <citation type="submission" date="2013-07" db="EMBL/GenBank/DDBJ databases">
        <title>The genome of Eucalyptus grandis.</title>
        <authorList>
            <person name="Schmutz J."/>
            <person name="Hayes R."/>
            <person name="Myburg A."/>
            <person name="Tuskan G."/>
            <person name="Grattapaglia D."/>
            <person name="Rokhsar D.S."/>
        </authorList>
    </citation>
    <scope>NUCLEOTIDE SEQUENCE</scope>
    <source>
        <tissue evidence="2">Leaf extractions</tissue>
    </source>
</reference>
<dbReference type="AlphaFoldDB" id="A0A059BGL2"/>
<gene>
    <name evidence="2" type="ORF">EUGRSUZ_G02797</name>
</gene>
<feature type="region of interest" description="Disordered" evidence="1">
    <location>
        <begin position="32"/>
        <end position="84"/>
    </location>
</feature>
<accession>A0A059BGL2</accession>
<evidence type="ECO:0000256" key="1">
    <source>
        <dbReference type="SAM" id="MobiDB-lite"/>
    </source>
</evidence>
<evidence type="ECO:0000313" key="2">
    <source>
        <dbReference type="EMBL" id="KCW65357.1"/>
    </source>
</evidence>
<name>A0A059BGL2_EUCGR</name>
<dbReference type="InParanoid" id="A0A059BGL2"/>
<dbReference type="Gramene" id="KCW65357">
    <property type="protein sequence ID" value="KCW65357"/>
    <property type="gene ID" value="EUGRSUZ_G02797"/>
</dbReference>
<proteinExistence type="predicted"/>